<protein>
    <submittedName>
        <fullName evidence="2">Sporulation YhaL family protein</fullName>
    </submittedName>
</protein>
<dbReference type="RefSeq" id="WP_285934043.1">
    <property type="nucleotide sequence ID" value="NZ_JASTZU010000063.1"/>
</dbReference>
<evidence type="ECO:0000313" key="3">
    <source>
        <dbReference type="Proteomes" id="UP001235343"/>
    </source>
</evidence>
<evidence type="ECO:0000256" key="1">
    <source>
        <dbReference type="SAM" id="Phobius"/>
    </source>
</evidence>
<dbReference type="Pfam" id="PF14147">
    <property type="entry name" value="Spore_YhaL"/>
    <property type="match status" value="1"/>
</dbReference>
<organism evidence="2 3">
    <name type="scientific">Aquibacillus rhizosphaerae</name>
    <dbReference type="NCBI Taxonomy" id="3051431"/>
    <lineage>
        <taxon>Bacteria</taxon>
        <taxon>Bacillati</taxon>
        <taxon>Bacillota</taxon>
        <taxon>Bacilli</taxon>
        <taxon>Bacillales</taxon>
        <taxon>Bacillaceae</taxon>
        <taxon>Aquibacillus</taxon>
    </lineage>
</organism>
<comment type="caution">
    <text evidence="2">The sequence shown here is derived from an EMBL/GenBank/DDBJ whole genome shotgun (WGS) entry which is preliminary data.</text>
</comment>
<keyword evidence="1" id="KW-0812">Transmembrane</keyword>
<dbReference type="InterPro" id="IPR025428">
    <property type="entry name" value="Spore_YhaL"/>
</dbReference>
<name>A0ABT7LC27_9BACI</name>
<keyword evidence="3" id="KW-1185">Reference proteome</keyword>
<feature type="transmembrane region" description="Helical" evidence="1">
    <location>
        <begin position="6"/>
        <end position="24"/>
    </location>
</feature>
<evidence type="ECO:0000313" key="2">
    <source>
        <dbReference type="EMBL" id="MDL4842750.1"/>
    </source>
</evidence>
<dbReference type="Proteomes" id="UP001235343">
    <property type="component" value="Unassembled WGS sequence"/>
</dbReference>
<proteinExistence type="predicted"/>
<dbReference type="EMBL" id="JASTZU010000063">
    <property type="protein sequence ID" value="MDL4842750.1"/>
    <property type="molecule type" value="Genomic_DNA"/>
</dbReference>
<sequence>MILGISWWVYLFILLIFFSGYMAFRAMVAERKLEKQFIESQGQVYLDRMEEERKSKKEITSG</sequence>
<accession>A0ABT7LC27</accession>
<reference evidence="2 3" key="1">
    <citation type="submission" date="2023-06" db="EMBL/GenBank/DDBJ databases">
        <title>Aquibacillus rhizosphaerae LR5S19.</title>
        <authorList>
            <person name="Sun J.-Q."/>
        </authorList>
    </citation>
    <scope>NUCLEOTIDE SEQUENCE [LARGE SCALE GENOMIC DNA]</scope>
    <source>
        <strain evidence="2 3">LR5S19</strain>
    </source>
</reference>
<gene>
    <name evidence="2" type="ORF">QQS35_20155</name>
</gene>
<keyword evidence="1" id="KW-1133">Transmembrane helix</keyword>
<keyword evidence="1" id="KW-0472">Membrane</keyword>